<dbReference type="EMBL" id="FZPH01000001">
    <property type="protein sequence ID" value="SNS70353.1"/>
    <property type="molecule type" value="Genomic_DNA"/>
</dbReference>
<proteinExistence type="inferred from homology"/>
<sequence length="221" mass="23441">MTPEEILQGLYDQTLVGNAPAVLDLTNAGLDAGMAPETLLFDALIPSLEEVGARFERGDFFVPEMLIAGRAMAGALERLRPLLAETGVATLGTFVMGTVKGDVHDIGKNLVNIMLEGAGFHVIDLGVQVSPEKFIEAIRTYKPDIVGFSAFLTTTMPMFKANINALVKAGLRDQVIVMVGGAPVTQEYADAVGADGYAADASAAVKKAKDLMQRRRVMAAT</sequence>
<dbReference type="Pfam" id="PF02607">
    <property type="entry name" value="B12-binding_2"/>
    <property type="match status" value="1"/>
</dbReference>
<dbReference type="PROSITE" id="PS51337">
    <property type="entry name" value="B12_BINDING_NTER"/>
    <property type="match status" value="1"/>
</dbReference>
<dbReference type="Pfam" id="PF02310">
    <property type="entry name" value="B12-binding"/>
    <property type="match status" value="1"/>
</dbReference>
<dbReference type="AlphaFoldDB" id="A0A239GPD3"/>
<dbReference type="PROSITE" id="PS51332">
    <property type="entry name" value="B12_BINDING"/>
    <property type="match status" value="1"/>
</dbReference>
<dbReference type="GO" id="GO:0050667">
    <property type="term" value="P:homocysteine metabolic process"/>
    <property type="evidence" value="ECO:0007669"/>
    <property type="project" value="TreeGrafter"/>
</dbReference>
<dbReference type="FunFam" id="3.40.50.280:FF:000003">
    <property type="entry name" value="Dimethylamine methyltransferase corrinoid protein"/>
    <property type="match status" value="1"/>
</dbReference>
<dbReference type="CDD" id="cd02070">
    <property type="entry name" value="corrinoid_protein_B12-BD"/>
    <property type="match status" value="1"/>
</dbReference>
<dbReference type="Gene3D" id="1.10.1240.10">
    <property type="entry name" value="Methionine synthase domain"/>
    <property type="match status" value="1"/>
</dbReference>
<dbReference type="SUPFAM" id="SSF52242">
    <property type="entry name" value="Cobalamin (vitamin B12)-binding domain"/>
    <property type="match status" value="1"/>
</dbReference>
<name>A0A239GPD3_9ACTN</name>
<dbReference type="InterPro" id="IPR006158">
    <property type="entry name" value="Cobalamin-bd"/>
</dbReference>
<protein>
    <submittedName>
        <fullName evidence="6">Methylmalonyl-CoA mutase C-terminal domain-containing protein</fullName>
    </submittedName>
</protein>
<keyword evidence="2" id="KW-0479">Metal-binding</keyword>
<dbReference type="GO" id="GO:0046872">
    <property type="term" value="F:metal ion binding"/>
    <property type="evidence" value="ECO:0007669"/>
    <property type="project" value="UniProtKB-KW"/>
</dbReference>
<evidence type="ECO:0000256" key="2">
    <source>
        <dbReference type="ARBA" id="ARBA00022723"/>
    </source>
</evidence>
<dbReference type="SMART" id="SM01018">
    <property type="entry name" value="B12-binding_2"/>
    <property type="match status" value="1"/>
</dbReference>
<evidence type="ECO:0000259" key="4">
    <source>
        <dbReference type="PROSITE" id="PS51332"/>
    </source>
</evidence>
<keyword evidence="3" id="KW-0170">Cobalt</keyword>
<dbReference type="GO" id="GO:0031419">
    <property type="term" value="F:cobalamin binding"/>
    <property type="evidence" value="ECO:0007669"/>
    <property type="project" value="InterPro"/>
</dbReference>
<feature type="domain" description="B12-binding N-terminal" evidence="5">
    <location>
        <begin position="1"/>
        <end position="91"/>
    </location>
</feature>
<evidence type="ECO:0000313" key="6">
    <source>
        <dbReference type="EMBL" id="SNS70353.1"/>
    </source>
</evidence>
<comment type="similarity">
    <text evidence="1">Belongs to the methylamine corrinoid protein family.</text>
</comment>
<dbReference type="GO" id="GO:0005829">
    <property type="term" value="C:cytosol"/>
    <property type="evidence" value="ECO:0007669"/>
    <property type="project" value="TreeGrafter"/>
</dbReference>
<dbReference type="GO" id="GO:0046653">
    <property type="term" value="P:tetrahydrofolate metabolic process"/>
    <property type="evidence" value="ECO:0007669"/>
    <property type="project" value="TreeGrafter"/>
</dbReference>
<dbReference type="InterPro" id="IPR036594">
    <property type="entry name" value="Meth_synthase_dom"/>
</dbReference>
<feature type="domain" description="B12-binding" evidence="4">
    <location>
        <begin position="91"/>
        <end position="221"/>
    </location>
</feature>
<keyword evidence="7" id="KW-1185">Reference proteome</keyword>
<dbReference type="SUPFAM" id="SSF47644">
    <property type="entry name" value="Methionine synthase domain"/>
    <property type="match status" value="1"/>
</dbReference>
<dbReference type="Gene3D" id="3.40.50.280">
    <property type="entry name" value="Cobalamin-binding domain"/>
    <property type="match status" value="1"/>
</dbReference>
<evidence type="ECO:0000259" key="5">
    <source>
        <dbReference type="PROSITE" id="PS51337"/>
    </source>
</evidence>
<dbReference type="PANTHER" id="PTHR45833">
    <property type="entry name" value="METHIONINE SYNTHASE"/>
    <property type="match status" value="1"/>
</dbReference>
<organism evidence="6 7">
    <name type="scientific">Asanoa hainanensis</name>
    <dbReference type="NCBI Taxonomy" id="560556"/>
    <lineage>
        <taxon>Bacteria</taxon>
        <taxon>Bacillati</taxon>
        <taxon>Actinomycetota</taxon>
        <taxon>Actinomycetes</taxon>
        <taxon>Micromonosporales</taxon>
        <taxon>Micromonosporaceae</taxon>
        <taxon>Asanoa</taxon>
    </lineage>
</organism>
<dbReference type="Proteomes" id="UP000198362">
    <property type="component" value="Unassembled WGS sequence"/>
</dbReference>
<evidence type="ECO:0000256" key="3">
    <source>
        <dbReference type="ARBA" id="ARBA00023285"/>
    </source>
</evidence>
<accession>A0A239GPD3</accession>
<evidence type="ECO:0000313" key="7">
    <source>
        <dbReference type="Proteomes" id="UP000198362"/>
    </source>
</evidence>
<dbReference type="PANTHER" id="PTHR45833:SF1">
    <property type="entry name" value="METHIONINE SYNTHASE"/>
    <property type="match status" value="1"/>
</dbReference>
<dbReference type="InterPro" id="IPR050554">
    <property type="entry name" value="Met_Synthase/Corrinoid"/>
</dbReference>
<dbReference type="OrthoDB" id="9803687at2"/>
<dbReference type="InterPro" id="IPR036724">
    <property type="entry name" value="Cobalamin-bd_sf"/>
</dbReference>
<dbReference type="InterPro" id="IPR003759">
    <property type="entry name" value="Cbl-bd_cap"/>
</dbReference>
<reference evidence="6 7" key="1">
    <citation type="submission" date="2017-06" db="EMBL/GenBank/DDBJ databases">
        <authorList>
            <person name="Kim H.J."/>
            <person name="Triplett B.A."/>
        </authorList>
    </citation>
    <scope>NUCLEOTIDE SEQUENCE [LARGE SCALE GENOMIC DNA]</scope>
    <source>
        <strain evidence="6 7">CGMCC 4.5593</strain>
    </source>
</reference>
<gene>
    <name evidence="6" type="ORF">SAMN05421812_101479</name>
</gene>
<dbReference type="GO" id="GO:0008705">
    <property type="term" value="F:methionine synthase activity"/>
    <property type="evidence" value="ECO:0007669"/>
    <property type="project" value="TreeGrafter"/>
</dbReference>
<evidence type="ECO:0000256" key="1">
    <source>
        <dbReference type="ARBA" id="ARBA00010854"/>
    </source>
</evidence>
<dbReference type="RefSeq" id="WP_089244116.1">
    <property type="nucleotide sequence ID" value="NZ_FZPH01000001.1"/>
</dbReference>